<evidence type="ECO:0000256" key="1">
    <source>
        <dbReference type="SAM" id="MobiDB-lite"/>
    </source>
</evidence>
<keyword evidence="3" id="KW-1185">Reference proteome</keyword>
<proteinExistence type="predicted"/>
<dbReference type="AlphaFoldDB" id="A0A9N7ULW8"/>
<name>A0A9N7ULW8_PLEPL</name>
<comment type="caution">
    <text evidence="2">The sequence shown here is derived from an EMBL/GenBank/DDBJ whole genome shotgun (WGS) entry which is preliminary data.</text>
</comment>
<feature type="non-terminal residue" evidence="2">
    <location>
        <position position="1"/>
    </location>
</feature>
<dbReference type="EMBL" id="CADEAL010001465">
    <property type="protein sequence ID" value="CAB1432689.1"/>
    <property type="molecule type" value="Genomic_DNA"/>
</dbReference>
<evidence type="ECO:0000313" key="2">
    <source>
        <dbReference type="EMBL" id="CAB1432689.1"/>
    </source>
</evidence>
<sequence length="104" mass="11302">NASDIIGTLAAGSPAQQTLGPMPEQEPPRATLSPPVITPLESAFTEHSFLDNLTVFTQTPPLPFNKRKGPGVASRSLIRRVVTNRSRLFPVPPYLLSVCDELCY</sequence>
<protein>
    <submittedName>
        <fullName evidence="2">Uncharacterized protein</fullName>
    </submittedName>
</protein>
<feature type="region of interest" description="Disordered" evidence="1">
    <location>
        <begin position="1"/>
        <end position="34"/>
    </location>
</feature>
<gene>
    <name evidence="2" type="ORF">PLEPLA_LOCUS20772</name>
</gene>
<accession>A0A9N7ULW8</accession>
<reference evidence="2" key="1">
    <citation type="submission" date="2020-03" db="EMBL/GenBank/DDBJ databases">
        <authorList>
            <person name="Weist P."/>
        </authorList>
    </citation>
    <scope>NUCLEOTIDE SEQUENCE</scope>
</reference>
<organism evidence="2 3">
    <name type="scientific">Pleuronectes platessa</name>
    <name type="common">European plaice</name>
    <dbReference type="NCBI Taxonomy" id="8262"/>
    <lineage>
        <taxon>Eukaryota</taxon>
        <taxon>Metazoa</taxon>
        <taxon>Chordata</taxon>
        <taxon>Craniata</taxon>
        <taxon>Vertebrata</taxon>
        <taxon>Euteleostomi</taxon>
        <taxon>Actinopterygii</taxon>
        <taxon>Neopterygii</taxon>
        <taxon>Teleostei</taxon>
        <taxon>Neoteleostei</taxon>
        <taxon>Acanthomorphata</taxon>
        <taxon>Carangaria</taxon>
        <taxon>Pleuronectiformes</taxon>
        <taxon>Pleuronectoidei</taxon>
        <taxon>Pleuronectidae</taxon>
        <taxon>Pleuronectes</taxon>
    </lineage>
</organism>
<dbReference type="Proteomes" id="UP001153269">
    <property type="component" value="Unassembled WGS sequence"/>
</dbReference>
<evidence type="ECO:0000313" key="3">
    <source>
        <dbReference type="Proteomes" id="UP001153269"/>
    </source>
</evidence>